<keyword evidence="2" id="KW-1185">Reference proteome</keyword>
<dbReference type="AlphaFoldDB" id="A0A5F8A1G5"/>
<dbReference type="Bgee" id="ENSMMUG00000054763">
    <property type="expression patterns" value="Expressed in spleen and 10 other cell types or tissues"/>
</dbReference>
<evidence type="ECO:0000313" key="1">
    <source>
        <dbReference type="Ensembl" id="ENSMMUP00000071199.1"/>
    </source>
</evidence>
<name>A0A5F8A1G5_MACMU</name>
<dbReference type="VEuPathDB" id="HostDB:ENSMMUG00000054763"/>
<accession>A0A5F8A1G5</accession>
<sequence>GYSSASKIIFGSGTRLSIQPSK</sequence>
<dbReference type="Proteomes" id="UP000006718">
    <property type="component" value="Chromosome 7"/>
</dbReference>
<reference evidence="1" key="2">
    <citation type="submission" date="2019-01" db="EMBL/GenBank/DDBJ databases">
        <authorList>
            <person name="Graves T."/>
            <person name="Eichler E.E."/>
            <person name="Wilson R.K."/>
        </authorList>
    </citation>
    <scope>NUCLEOTIDE SEQUENCE [LARGE SCALE GENOMIC DNA]</scope>
    <source>
        <strain evidence="1">17573</strain>
    </source>
</reference>
<protein>
    <submittedName>
        <fullName evidence="1">Uncharacterized protein</fullName>
    </submittedName>
</protein>
<organism evidence="1 2">
    <name type="scientific">Macaca mulatta</name>
    <name type="common">Rhesus macaque</name>
    <dbReference type="NCBI Taxonomy" id="9544"/>
    <lineage>
        <taxon>Eukaryota</taxon>
        <taxon>Metazoa</taxon>
        <taxon>Chordata</taxon>
        <taxon>Craniata</taxon>
        <taxon>Vertebrata</taxon>
        <taxon>Euteleostomi</taxon>
        <taxon>Mammalia</taxon>
        <taxon>Eutheria</taxon>
        <taxon>Euarchontoglires</taxon>
        <taxon>Primates</taxon>
        <taxon>Haplorrhini</taxon>
        <taxon>Catarrhini</taxon>
        <taxon>Cercopithecidae</taxon>
        <taxon>Cercopithecinae</taxon>
        <taxon>Macaca</taxon>
    </lineage>
</organism>
<proteinExistence type="predicted"/>
<reference evidence="1" key="3">
    <citation type="submission" date="2025-08" db="UniProtKB">
        <authorList>
            <consortium name="Ensembl"/>
        </authorList>
    </citation>
    <scope>IDENTIFICATION</scope>
    <source>
        <strain evidence="1">17573</strain>
    </source>
</reference>
<dbReference type="GeneTree" id="ENSGT00980000203093"/>
<reference evidence="2" key="1">
    <citation type="journal article" date="2007" name="Science">
        <title>Evolutionary and biomedical insights from the rhesus macaque genome.</title>
        <authorList>
            <person name="Gibbs R.A."/>
            <person name="Rogers J."/>
            <person name="Katze M.G."/>
            <person name="Bumgarner R."/>
            <person name="Weinstock G.M."/>
            <person name="Mardis E.R."/>
            <person name="Remington K.A."/>
            <person name="Strausberg R.L."/>
            <person name="Venter J.C."/>
            <person name="Wilson R.K."/>
            <person name="Batzer M.A."/>
            <person name="Bustamante C.D."/>
            <person name="Eichler E.E."/>
            <person name="Hahn M.W."/>
            <person name="Hardison R.C."/>
            <person name="Makova K.D."/>
            <person name="Miller W."/>
            <person name="Milosavljevic A."/>
            <person name="Palermo R.E."/>
            <person name="Siepel A."/>
            <person name="Sikela J.M."/>
            <person name="Attaway T."/>
            <person name="Bell S."/>
            <person name="Bernard K.E."/>
            <person name="Buhay C.J."/>
            <person name="Chandrabose M.N."/>
            <person name="Dao M."/>
            <person name="Davis C."/>
            <person name="Delehaunty K.D."/>
            <person name="Ding Y."/>
            <person name="Dinh H.H."/>
            <person name="Dugan-Rocha S."/>
            <person name="Fulton L.A."/>
            <person name="Gabisi R.A."/>
            <person name="Garner T.T."/>
            <person name="Godfrey J."/>
            <person name="Hawes A.C."/>
            <person name="Hernandez J."/>
            <person name="Hines S."/>
            <person name="Holder M."/>
            <person name="Hume J."/>
            <person name="Jhangiani S.N."/>
            <person name="Joshi V."/>
            <person name="Khan Z.M."/>
            <person name="Kirkness E.F."/>
            <person name="Cree A."/>
            <person name="Fowler R.G."/>
            <person name="Lee S."/>
            <person name="Lewis L.R."/>
            <person name="Li Z."/>
            <person name="Liu Y.-S."/>
            <person name="Moore S.M."/>
            <person name="Muzny D."/>
            <person name="Nazareth L.V."/>
            <person name="Ngo D.N."/>
            <person name="Okwuonu G.O."/>
            <person name="Pai G."/>
            <person name="Parker D."/>
            <person name="Paul H.A."/>
            <person name="Pfannkoch C."/>
            <person name="Pohl C.S."/>
            <person name="Rogers Y.-H.C."/>
            <person name="Ruiz S.J."/>
            <person name="Sabo A."/>
            <person name="Santibanez J."/>
            <person name="Schneider B.W."/>
            <person name="Smith S.M."/>
            <person name="Sodergren E."/>
            <person name="Svatek A.F."/>
            <person name="Utterback T.R."/>
            <person name="Vattathil S."/>
            <person name="Warren W."/>
            <person name="White C.S."/>
            <person name="Chinwalla A.T."/>
            <person name="Feng Y."/>
            <person name="Halpern A.L."/>
            <person name="Hillier L.W."/>
            <person name="Huang X."/>
            <person name="Minx P."/>
            <person name="Nelson J.O."/>
            <person name="Pepin K.H."/>
            <person name="Qin X."/>
            <person name="Sutton G.G."/>
            <person name="Venter E."/>
            <person name="Walenz B.P."/>
            <person name="Wallis J.W."/>
            <person name="Worley K.C."/>
            <person name="Yang S.-P."/>
            <person name="Jones S.M."/>
            <person name="Marra M.A."/>
            <person name="Rocchi M."/>
            <person name="Schein J.E."/>
            <person name="Baertsch R."/>
            <person name="Clarke L."/>
            <person name="Csuros M."/>
            <person name="Glasscock J."/>
            <person name="Harris R.A."/>
            <person name="Havlak P."/>
            <person name="Jackson A.R."/>
            <person name="Jiang H."/>
            <person name="Liu Y."/>
            <person name="Messina D.N."/>
            <person name="Shen Y."/>
            <person name="Song H.X.-Z."/>
            <person name="Wylie T."/>
            <person name="Zhang L."/>
            <person name="Birney E."/>
            <person name="Han K."/>
            <person name="Konkel M.K."/>
            <person name="Lee J."/>
            <person name="Smit A.F.A."/>
            <person name="Ullmer B."/>
            <person name="Wang H."/>
            <person name="Xing J."/>
            <person name="Burhans R."/>
            <person name="Cheng Z."/>
            <person name="Karro J.E."/>
            <person name="Ma J."/>
            <person name="Raney B."/>
            <person name="She X."/>
            <person name="Cox M.J."/>
            <person name="Demuth J.P."/>
            <person name="Dumas L.J."/>
            <person name="Han S.-G."/>
            <person name="Hopkins J."/>
            <person name="Karimpour-Fard A."/>
            <person name="Kim Y.H."/>
            <person name="Pollack J.R."/>
            <person name="Vinar T."/>
            <person name="Addo-Quaye C."/>
            <person name="Degenhardt J."/>
            <person name="Denby A."/>
            <person name="Hubisz M.J."/>
            <person name="Indap A."/>
            <person name="Kosiol C."/>
            <person name="Lahn B.T."/>
            <person name="Lawson H.A."/>
            <person name="Marklein A."/>
            <person name="Nielsen R."/>
            <person name="Vallender E.J."/>
            <person name="Clark A.G."/>
            <person name="Ferguson B."/>
            <person name="Hernandez R.D."/>
            <person name="Hirani K."/>
            <person name="Kehrer-Sawatzki H."/>
            <person name="Kolb J."/>
            <person name="Patil S."/>
            <person name="Pu L.-L."/>
            <person name="Ren Y."/>
            <person name="Smith D.G."/>
            <person name="Wheeler D.A."/>
            <person name="Schenck I."/>
            <person name="Ball E.V."/>
            <person name="Chen R."/>
            <person name="Cooper D.N."/>
            <person name="Giardine B."/>
            <person name="Hsu F."/>
            <person name="Kent W.J."/>
            <person name="Lesk A."/>
            <person name="Nelson D.L."/>
            <person name="O'brien W.E."/>
            <person name="Pruefer K."/>
            <person name="Stenson P.D."/>
            <person name="Wallace J.C."/>
            <person name="Ke H."/>
            <person name="Liu X.-M."/>
            <person name="Wang P."/>
            <person name="Xiang A.P."/>
            <person name="Yang F."/>
            <person name="Barber G.P."/>
            <person name="Haussler D."/>
            <person name="Karolchik D."/>
            <person name="Kern A.D."/>
            <person name="Kuhn R.M."/>
            <person name="Smith K.E."/>
            <person name="Zwieg A.S."/>
        </authorList>
    </citation>
    <scope>NUCLEOTIDE SEQUENCE [LARGE SCALE GENOMIC DNA]</scope>
    <source>
        <strain evidence="2">17573</strain>
    </source>
</reference>
<dbReference type="InParanoid" id="A0A5F8A1G5"/>
<reference evidence="1" key="4">
    <citation type="submission" date="2025-09" db="UniProtKB">
        <authorList>
            <consortium name="Ensembl"/>
        </authorList>
    </citation>
    <scope>IDENTIFICATION</scope>
    <source>
        <strain evidence="1">17573</strain>
    </source>
</reference>
<dbReference type="Ensembl" id="ENSMMUT00000097638.1">
    <property type="protein sequence ID" value="ENSMMUP00000071199.1"/>
    <property type="gene ID" value="ENSMMUG00000054763.1"/>
</dbReference>
<evidence type="ECO:0000313" key="2">
    <source>
        <dbReference type="Proteomes" id="UP000006718"/>
    </source>
</evidence>